<sequence length="123" mass="14047">MVKFHILYNILSVQSPSIAVGLFECVKRLEMCDVPFVMCLHVSQNSERHTEVILPCQHITSVQSPSIAVGLFECVSLNRLEMCDVLFAMCLHVRKFEKTHGEAILLLQHITLVQSYQLVVWSF</sequence>
<name>A0A4Y2SR88_ARAVE</name>
<dbReference type="AlphaFoldDB" id="A0A4Y2SR88"/>
<organism evidence="1 2">
    <name type="scientific">Araneus ventricosus</name>
    <name type="common">Orbweaver spider</name>
    <name type="synonym">Epeira ventricosa</name>
    <dbReference type="NCBI Taxonomy" id="182803"/>
    <lineage>
        <taxon>Eukaryota</taxon>
        <taxon>Metazoa</taxon>
        <taxon>Ecdysozoa</taxon>
        <taxon>Arthropoda</taxon>
        <taxon>Chelicerata</taxon>
        <taxon>Arachnida</taxon>
        <taxon>Araneae</taxon>
        <taxon>Araneomorphae</taxon>
        <taxon>Entelegynae</taxon>
        <taxon>Araneoidea</taxon>
        <taxon>Araneidae</taxon>
        <taxon>Araneus</taxon>
    </lineage>
</organism>
<evidence type="ECO:0000313" key="2">
    <source>
        <dbReference type="Proteomes" id="UP000499080"/>
    </source>
</evidence>
<dbReference type="EMBL" id="BGPR01023220">
    <property type="protein sequence ID" value="GBN90223.1"/>
    <property type="molecule type" value="Genomic_DNA"/>
</dbReference>
<dbReference type="Proteomes" id="UP000499080">
    <property type="component" value="Unassembled WGS sequence"/>
</dbReference>
<protein>
    <submittedName>
        <fullName evidence="1">Uncharacterized protein</fullName>
    </submittedName>
</protein>
<proteinExistence type="predicted"/>
<gene>
    <name evidence="1" type="ORF">AVEN_192807_1</name>
</gene>
<keyword evidence="2" id="KW-1185">Reference proteome</keyword>
<accession>A0A4Y2SR88</accession>
<comment type="caution">
    <text evidence="1">The sequence shown here is derived from an EMBL/GenBank/DDBJ whole genome shotgun (WGS) entry which is preliminary data.</text>
</comment>
<evidence type="ECO:0000313" key="1">
    <source>
        <dbReference type="EMBL" id="GBN90223.1"/>
    </source>
</evidence>
<reference evidence="1 2" key="1">
    <citation type="journal article" date="2019" name="Sci. Rep.">
        <title>Orb-weaving spider Araneus ventricosus genome elucidates the spidroin gene catalogue.</title>
        <authorList>
            <person name="Kono N."/>
            <person name="Nakamura H."/>
            <person name="Ohtoshi R."/>
            <person name="Moran D.A.P."/>
            <person name="Shinohara A."/>
            <person name="Yoshida Y."/>
            <person name="Fujiwara M."/>
            <person name="Mori M."/>
            <person name="Tomita M."/>
            <person name="Arakawa K."/>
        </authorList>
    </citation>
    <scope>NUCLEOTIDE SEQUENCE [LARGE SCALE GENOMIC DNA]</scope>
</reference>